<dbReference type="EMBL" id="CARXXK010000001">
    <property type="protein sequence ID" value="CAI6350281.1"/>
    <property type="molecule type" value="Genomic_DNA"/>
</dbReference>
<comment type="caution">
    <text evidence="3">The sequence shown here is derived from an EMBL/GenBank/DDBJ whole genome shotgun (WGS) entry which is preliminary data.</text>
</comment>
<dbReference type="InterPro" id="IPR031657">
    <property type="entry name" value="REPA_OB_2"/>
</dbReference>
<evidence type="ECO:0000313" key="3">
    <source>
        <dbReference type="EMBL" id="CAI6350281.1"/>
    </source>
</evidence>
<evidence type="ECO:0000313" key="4">
    <source>
        <dbReference type="Proteomes" id="UP001160148"/>
    </source>
</evidence>
<keyword evidence="1" id="KW-0238">DNA-binding</keyword>
<dbReference type="AlphaFoldDB" id="A0AAV0W389"/>
<organism evidence="3 4">
    <name type="scientific">Macrosiphum euphorbiae</name>
    <name type="common">potato aphid</name>
    <dbReference type="NCBI Taxonomy" id="13131"/>
    <lineage>
        <taxon>Eukaryota</taxon>
        <taxon>Metazoa</taxon>
        <taxon>Ecdysozoa</taxon>
        <taxon>Arthropoda</taxon>
        <taxon>Hexapoda</taxon>
        <taxon>Insecta</taxon>
        <taxon>Pterygota</taxon>
        <taxon>Neoptera</taxon>
        <taxon>Paraneoptera</taxon>
        <taxon>Hemiptera</taxon>
        <taxon>Sternorrhyncha</taxon>
        <taxon>Aphidomorpha</taxon>
        <taxon>Aphidoidea</taxon>
        <taxon>Aphididae</taxon>
        <taxon>Macrosiphini</taxon>
        <taxon>Macrosiphum</taxon>
    </lineage>
</organism>
<sequence length="84" mass="9849">MCHRTFIPNYNFCFYIQPIDENNRKITLNLWNEKVNEFKGKKEDINAIKNAKIGEYNYIKNVSLINSSRVSINPGVPEATKIRE</sequence>
<feature type="domain" description="Replication protein A OB" evidence="2">
    <location>
        <begin position="18"/>
        <end position="73"/>
    </location>
</feature>
<dbReference type="Gene3D" id="2.40.50.140">
    <property type="entry name" value="Nucleic acid-binding proteins"/>
    <property type="match status" value="1"/>
</dbReference>
<proteinExistence type="predicted"/>
<keyword evidence="4" id="KW-1185">Reference proteome</keyword>
<dbReference type="InterPro" id="IPR012340">
    <property type="entry name" value="NA-bd_OB-fold"/>
</dbReference>
<evidence type="ECO:0000259" key="2">
    <source>
        <dbReference type="Pfam" id="PF16900"/>
    </source>
</evidence>
<dbReference type="Proteomes" id="UP001160148">
    <property type="component" value="Unassembled WGS sequence"/>
</dbReference>
<dbReference type="Pfam" id="PF16900">
    <property type="entry name" value="REPA_OB_2"/>
    <property type="match status" value="1"/>
</dbReference>
<accession>A0AAV0W389</accession>
<protein>
    <recommendedName>
        <fullName evidence="2">Replication protein A OB domain-containing protein</fullName>
    </recommendedName>
</protein>
<dbReference type="GO" id="GO:0003677">
    <property type="term" value="F:DNA binding"/>
    <property type="evidence" value="ECO:0007669"/>
    <property type="project" value="UniProtKB-KW"/>
</dbReference>
<dbReference type="SUPFAM" id="SSF50249">
    <property type="entry name" value="Nucleic acid-binding proteins"/>
    <property type="match status" value="1"/>
</dbReference>
<evidence type="ECO:0000256" key="1">
    <source>
        <dbReference type="ARBA" id="ARBA00023125"/>
    </source>
</evidence>
<reference evidence="3 4" key="1">
    <citation type="submission" date="2023-01" db="EMBL/GenBank/DDBJ databases">
        <authorList>
            <person name="Whitehead M."/>
        </authorList>
    </citation>
    <scope>NUCLEOTIDE SEQUENCE [LARGE SCALE GENOMIC DNA]</scope>
</reference>
<gene>
    <name evidence="3" type="ORF">MEUPH1_LOCUS6759</name>
</gene>
<name>A0AAV0W389_9HEMI</name>